<feature type="compositionally biased region" description="Polar residues" evidence="2">
    <location>
        <begin position="65"/>
        <end position="77"/>
    </location>
</feature>
<evidence type="ECO:0000313" key="6">
    <source>
        <dbReference type="RefSeq" id="XP_005186098.1"/>
    </source>
</evidence>
<evidence type="ECO:0000256" key="2">
    <source>
        <dbReference type="SAM" id="MobiDB-lite"/>
    </source>
</evidence>
<name>A0A1I8N8N7_MUSDO</name>
<feature type="coiled-coil region" evidence="1">
    <location>
        <begin position="86"/>
        <end position="113"/>
    </location>
</feature>
<dbReference type="InterPro" id="IPR019339">
    <property type="entry name" value="CIR_N_dom"/>
</dbReference>
<dbReference type="VEuPathDB" id="VectorBase:MDOA012724"/>
<gene>
    <name evidence="4" type="primary">101900213</name>
    <name evidence="6" type="synonym">LOC101900213</name>
</gene>
<reference evidence="6" key="2">
    <citation type="submission" date="2025-04" db="UniProtKB">
        <authorList>
            <consortium name="RefSeq"/>
        </authorList>
    </citation>
    <scope>IDENTIFICATION</scope>
    <source>
        <strain evidence="6">Aabys</strain>
    </source>
</reference>
<dbReference type="eggNOG" id="ENOG502RZ97">
    <property type="taxonomic scope" value="Eukaryota"/>
</dbReference>
<dbReference type="VEuPathDB" id="VectorBase:MDOMA2_011301"/>
<evidence type="ECO:0000259" key="3">
    <source>
        <dbReference type="SMART" id="SM01083"/>
    </source>
</evidence>
<proteinExistence type="predicted"/>
<dbReference type="GeneID" id="101900213"/>
<keyword evidence="6" id="KW-0675">Receptor</keyword>
<protein>
    <submittedName>
        <fullName evidence="6">Leukocyte receptor cluster member 1 homolog</fullName>
    </submittedName>
</protein>
<dbReference type="EnsemblMetazoa" id="MDOA012724-RA">
    <property type="protein sequence ID" value="MDOA012724-PA"/>
    <property type="gene ID" value="MDOA012724"/>
</dbReference>
<feature type="region of interest" description="Disordered" evidence="2">
    <location>
        <begin position="160"/>
        <end position="243"/>
    </location>
</feature>
<dbReference type="SMART" id="SM01083">
    <property type="entry name" value="Cir_N"/>
    <property type="match status" value="1"/>
</dbReference>
<dbReference type="InterPro" id="IPR039875">
    <property type="entry name" value="LENG1-like"/>
</dbReference>
<dbReference type="Proteomes" id="UP001652621">
    <property type="component" value="Unplaced"/>
</dbReference>
<feature type="region of interest" description="Disordered" evidence="2">
    <location>
        <begin position="265"/>
        <end position="288"/>
    </location>
</feature>
<feature type="domain" description="CBF1-interacting co-repressor CIR N-terminal" evidence="3">
    <location>
        <begin position="8"/>
        <end position="44"/>
    </location>
</feature>
<dbReference type="PANTHER" id="PTHR22093:SF0">
    <property type="entry name" value="LEUKOCYTE RECEPTOR CLUSTER MEMBER 1"/>
    <property type="match status" value="1"/>
</dbReference>
<feature type="compositionally biased region" description="Basic residues" evidence="2">
    <location>
        <begin position="202"/>
        <end position="233"/>
    </location>
</feature>
<evidence type="ECO:0000313" key="4">
    <source>
        <dbReference type="EnsemblMetazoa" id="MDOA012724-PA"/>
    </source>
</evidence>
<dbReference type="RefSeq" id="XP_005186098.1">
    <property type="nucleotide sequence ID" value="XM_005186041.3"/>
</dbReference>
<evidence type="ECO:0000256" key="1">
    <source>
        <dbReference type="SAM" id="Coils"/>
    </source>
</evidence>
<sequence>MNILPKKRWHVRTKDNIARVRRDEAAAREEERKKQEKLEFAESEARINFLRTKSGLPERHREEVPSTQEVEASTSEQHVNLFADYKAHVKTTNKDLEREKKEEQEKYEKKIGYLTYLGQDTNEALRLKSWYEVAPKRLDVGEERETVEKDLKTKHNQDPLTFIKAVLPPEPKTEINTANKRTRSPTPVHIPAAHKEEERDSKRHKKHKKERKKHKKEKHKKHDRNHKHKRKKSKESPEEEAIQKRLKLEQLRKERLRREMIEKARQDALLAPKEAKATTEPPTTPRVVQKYNSQFNPELAKQNMN</sequence>
<keyword evidence="1" id="KW-0175">Coiled coil</keyword>
<dbReference type="KEGG" id="mde:101900213"/>
<dbReference type="AlphaFoldDB" id="A0A1I8N8N7"/>
<evidence type="ECO:0000313" key="5">
    <source>
        <dbReference type="Proteomes" id="UP001652621"/>
    </source>
</evidence>
<dbReference type="OrthoDB" id="2159131at2759"/>
<dbReference type="STRING" id="7370.A0A1I8N8N7"/>
<feature type="region of interest" description="Disordered" evidence="2">
    <location>
        <begin position="51"/>
        <end position="77"/>
    </location>
</feature>
<keyword evidence="5" id="KW-1185">Reference proteome</keyword>
<accession>A0A1I8N8N7</accession>
<organism evidence="4">
    <name type="scientific">Musca domestica</name>
    <name type="common">House fly</name>
    <dbReference type="NCBI Taxonomy" id="7370"/>
    <lineage>
        <taxon>Eukaryota</taxon>
        <taxon>Metazoa</taxon>
        <taxon>Ecdysozoa</taxon>
        <taxon>Arthropoda</taxon>
        <taxon>Hexapoda</taxon>
        <taxon>Insecta</taxon>
        <taxon>Pterygota</taxon>
        <taxon>Neoptera</taxon>
        <taxon>Endopterygota</taxon>
        <taxon>Diptera</taxon>
        <taxon>Brachycera</taxon>
        <taxon>Muscomorpha</taxon>
        <taxon>Muscoidea</taxon>
        <taxon>Muscidae</taxon>
        <taxon>Musca</taxon>
    </lineage>
</organism>
<dbReference type="Pfam" id="PF10197">
    <property type="entry name" value="Cir_N"/>
    <property type="match status" value="1"/>
</dbReference>
<dbReference type="PANTHER" id="PTHR22093">
    <property type="entry name" value="LEUKOCYTE RECEPTOR CLUSTER LRC MEMBER 1"/>
    <property type="match status" value="1"/>
</dbReference>
<reference evidence="4" key="1">
    <citation type="submission" date="2020-05" db="UniProtKB">
        <authorList>
            <consortium name="EnsemblMetazoa"/>
        </authorList>
    </citation>
    <scope>IDENTIFICATION</scope>
    <source>
        <strain evidence="4">Aabys</strain>
    </source>
</reference>